<evidence type="ECO:0000256" key="1">
    <source>
        <dbReference type="SAM" id="Phobius"/>
    </source>
</evidence>
<dbReference type="EMBL" id="AFMD02000309">
    <property type="protein sequence ID" value="EMG21459.1"/>
    <property type="molecule type" value="Genomic_DNA"/>
</dbReference>
<evidence type="ECO:0000313" key="2">
    <source>
        <dbReference type="EMBL" id="EMG21459.1"/>
    </source>
</evidence>
<gene>
    <name evidence="2" type="ORF">LEP1GSC150_0174</name>
</gene>
<name>M3HAX1_LEPIT</name>
<reference evidence="2 3" key="1">
    <citation type="submission" date="2013-02" db="EMBL/GenBank/DDBJ databases">
        <authorList>
            <person name="Harkins D.M."/>
            <person name="Durkin A.S."/>
            <person name="Brinkac L.M."/>
            <person name="Haft D.H."/>
            <person name="Selengut J.D."/>
            <person name="Sanka R."/>
            <person name="DePew J."/>
            <person name="Purushe J."/>
            <person name="Tulsiani S.M."/>
            <person name="Graham G.C."/>
            <person name="Burns M.-A."/>
            <person name="Dohnt M.F."/>
            <person name="Smythe L.D."/>
            <person name="McKay D.B."/>
            <person name="Craig S.B."/>
            <person name="Vinetz J.M."/>
            <person name="Sutton G.G."/>
            <person name="Nierman W.C."/>
            <person name="Fouts D.E."/>
        </authorList>
    </citation>
    <scope>NUCLEOTIDE SEQUENCE [LARGE SCALE GENOMIC DNA]</scope>
    <source>
        <strain evidence="2 3">LT2050</strain>
    </source>
</reference>
<protein>
    <submittedName>
        <fullName evidence="2">Uncharacterized protein</fullName>
    </submittedName>
</protein>
<keyword evidence="1" id="KW-0812">Transmembrane</keyword>
<keyword evidence="1" id="KW-0472">Membrane</keyword>
<comment type="caution">
    <text evidence="2">The sequence shown here is derived from an EMBL/GenBank/DDBJ whole genome shotgun (WGS) entry which is preliminary data.</text>
</comment>
<keyword evidence="1" id="KW-1133">Transmembrane helix</keyword>
<proteinExistence type="predicted"/>
<accession>M3HAX1</accession>
<organism evidence="2 3">
    <name type="scientific">Leptospira interrogans serovar Copenhageni str. LT2050</name>
    <dbReference type="NCBI Taxonomy" id="1001598"/>
    <lineage>
        <taxon>Bacteria</taxon>
        <taxon>Pseudomonadati</taxon>
        <taxon>Spirochaetota</taxon>
        <taxon>Spirochaetia</taxon>
        <taxon>Leptospirales</taxon>
        <taxon>Leptospiraceae</taxon>
        <taxon>Leptospira</taxon>
    </lineage>
</organism>
<sequence length="39" mass="4490">MNKLNSVFVLDSIIGFILFTLLAFLIVNLLNSYIKEKMN</sequence>
<dbReference type="Proteomes" id="UP000011778">
    <property type="component" value="Unassembled WGS sequence"/>
</dbReference>
<feature type="transmembrane region" description="Helical" evidence="1">
    <location>
        <begin position="12"/>
        <end position="34"/>
    </location>
</feature>
<evidence type="ECO:0000313" key="3">
    <source>
        <dbReference type="Proteomes" id="UP000011778"/>
    </source>
</evidence>
<dbReference type="AlphaFoldDB" id="M3HAX1"/>